<name>A0ACC1WQ44_MELAZ</name>
<proteinExistence type="predicted"/>
<organism evidence="1 2">
    <name type="scientific">Melia azedarach</name>
    <name type="common">Chinaberry tree</name>
    <dbReference type="NCBI Taxonomy" id="155640"/>
    <lineage>
        <taxon>Eukaryota</taxon>
        <taxon>Viridiplantae</taxon>
        <taxon>Streptophyta</taxon>
        <taxon>Embryophyta</taxon>
        <taxon>Tracheophyta</taxon>
        <taxon>Spermatophyta</taxon>
        <taxon>Magnoliopsida</taxon>
        <taxon>eudicotyledons</taxon>
        <taxon>Gunneridae</taxon>
        <taxon>Pentapetalae</taxon>
        <taxon>rosids</taxon>
        <taxon>malvids</taxon>
        <taxon>Sapindales</taxon>
        <taxon>Meliaceae</taxon>
        <taxon>Melia</taxon>
    </lineage>
</organism>
<keyword evidence="2" id="KW-1185">Reference proteome</keyword>
<accession>A0ACC1WQ44</accession>
<dbReference type="Proteomes" id="UP001164539">
    <property type="component" value="Chromosome 14"/>
</dbReference>
<evidence type="ECO:0000313" key="1">
    <source>
        <dbReference type="EMBL" id="KAJ4701301.1"/>
    </source>
</evidence>
<gene>
    <name evidence="1" type="ORF">OWV82_024564</name>
</gene>
<sequence>MGAIAWSSVLPLIIVSSLIIYDEWVSTPSCKVVPGSDSEEYDSGTDDLKVMMVANLLLLGSESGVVNRYFRDYYMAKFFRKSFHNLNPDMLLVLGDVSAKGSELTRSKWLPVVDQFHQMLGPFLGLPFHALLGDRDVGECSGLNAKSVNWISGNFPGLDSAGCGAFEIGNISFVSLNAVALLCGNNKLRFSVEKTIERESIDLRMEAKGTAEATDNSGKSNDMYRNFAWRENAIPSRSGPVLLLHFPLHQYESKCSSQISNTHESRGFSEPGPYDLLHTIPLNATEYIFQALKPRIIFSAHTHEFCDYTHADGTREVTVSSMTWKARDDPGFVVATFHGNGRGEK</sequence>
<evidence type="ECO:0000313" key="2">
    <source>
        <dbReference type="Proteomes" id="UP001164539"/>
    </source>
</evidence>
<protein>
    <submittedName>
        <fullName evidence="1">Metallophosphoesterase 1</fullName>
    </submittedName>
</protein>
<reference evidence="1 2" key="1">
    <citation type="journal article" date="2023" name="Science">
        <title>Complex scaffold remodeling in plant triterpene biosynthesis.</title>
        <authorList>
            <person name="De La Pena R."/>
            <person name="Hodgson H."/>
            <person name="Liu J.C."/>
            <person name="Stephenson M.J."/>
            <person name="Martin A.C."/>
            <person name="Owen C."/>
            <person name="Harkess A."/>
            <person name="Leebens-Mack J."/>
            <person name="Jimenez L.E."/>
            <person name="Osbourn A."/>
            <person name="Sattely E.S."/>
        </authorList>
    </citation>
    <scope>NUCLEOTIDE SEQUENCE [LARGE SCALE GENOMIC DNA]</scope>
    <source>
        <strain evidence="2">cv. JPN11</strain>
        <tissue evidence="1">Leaf</tissue>
    </source>
</reference>
<comment type="caution">
    <text evidence="1">The sequence shown here is derived from an EMBL/GenBank/DDBJ whole genome shotgun (WGS) entry which is preliminary data.</text>
</comment>
<dbReference type="EMBL" id="CM051407">
    <property type="protein sequence ID" value="KAJ4701301.1"/>
    <property type="molecule type" value="Genomic_DNA"/>
</dbReference>